<organism evidence="3 4">
    <name type="scientific">Pseudoloma neurophilia</name>
    <dbReference type="NCBI Taxonomy" id="146866"/>
    <lineage>
        <taxon>Eukaryota</taxon>
        <taxon>Fungi</taxon>
        <taxon>Fungi incertae sedis</taxon>
        <taxon>Microsporidia</taxon>
        <taxon>Pseudoloma</taxon>
    </lineage>
</organism>
<evidence type="ECO:0000313" key="3">
    <source>
        <dbReference type="EMBL" id="KRH94556.1"/>
    </source>
</evidence>
<gene>
    <name evidence="3" type="ORF">M153_211000210</name>
</gene>
<dbReference type="InterPro" id="IPR022636">
    <property type="entry name" value="S-AdoMet_synthetase_sfam"/>
</dbReference>
<evidence type="ECO:0000256" key="1">
    <source>
        <dbReference type="ARBA" id="ARBA00022723"/>
    </source>
</evidence>
<feature type="domain" description="S-adenosylmethionine synthetase C-terminal" evidence="2">
    <location>
        <begin position="1"/>
        <end position="30"/>
    </location>
</feature>
<protein>
    <recommendedName>
        <fullName evidence="2">S-adenosylmethionine synthetase C-terminal domain-containing protein</fullName>
    </recommendedName>
</protein>
<dbReference type="GO" id="GO:0046872">
    <property type="term" value="F:metal ion binding"/>
    <property type="evidence" value="ECO:0007669"/>
    <property type="project" value="UniProtKB-KW"/>
</dbReference>
<dbReference type="AlphaFoldDB" id="A0A0R0LZ55"/>
<sequence length="49" mass="5146">MADSGLTGRKTICDGYGGFGSSGGGAFLEKIGLRLTELLHMQQDESQLV</sequence>
<keyword evidence="1" id="KW-0479">Metal-binding</keyword>
<dbReference type="Proteomes" id="UP000051530">
    <property type="component" value="Unassembled WGS sequence"/>
</dbReference>
<proteinExistence type="predicted"/>
<comment type="caution">
    <text evidence="3">The sequence shown here is derived from an EMBL/GenBank/DDBJ whole genome shotgun (WGS) entry which is preliminary data.</text>
</comment>
<evidence type="ECO:0000313" key="4">
    <source>
        <dbReference type="Proteomes" id="UP000051530"/>
    </source>
</evidence>
<reference evidence="3 4" key="1">
    <citation type="submission" date="2015-07" db="EMBL/GenBank/DDBJ databases">
        <title>The genome of Pseudoloma neurophilia, a relevant intracellular parasite of the zebrafish.</title>
        <authorList>
            <person name="Ndikumana S."/>
            <person name="Pelin A."/>
            <person name="Sanders J."/>
            <person name="Corradi N."/>
        </authorList>
    </citation>
    <scope>NUCLEOTIDE SEQUENCE [LARGE SCALE GENOMIC DNA]</scope>
    <source>
        <strain evidence="3 4">MK1</strain>
    </source>
</reference>
<keyword evidence="4" id="KW-1185">Reference proteome</keyword>
<dbReference type="VEuPathDB" id="MicrosporidiaDB:M153_211000210"/>
<evidence type="ECO:0000259" key="2">
    <source>
        <dbReference type="Pfam" id="PF02773"/>
    </source>
</evidence>
<dbReference type="Pfam" id="PF02773">
    <property type="entry name" value="S-AdoMet_synt_C"/>
    <property type="match status" value="1"/>
</dbReference>
<dbReference type="GO" id="GO:0006556">
    <property type="term" value="P:S-adenosylmethionine biosynthetic process"/>
    <property type="evidence" value="ECO:0007669"/>
    <property type="project" value="InterPro"/>
</dbReference>
<dbReference type="SUPFAM" id="SSF55973">
    <property type="entry name" value="S-adenosylmethionine synthetase"/>
    <property type="match status" value="1"/>
</dbReference>
<name>A0A0R0LZ55_9MICR</name>
<dbReference type="EMBL" id="LGUB01000058">
    <property type="protein sequence ID" value="KRH94556.1"/>
    <property type="molecule type" value="Genomic_DNA"/>
</dbReference>
<dbReference type="Gene3D" id="3.30.300.10">
    <property type="match status" value="1"/>
</dbReference>
<accession>A0A0R0LZ55</accession>
<dbReference type="InterPro" id="IPR022630">
    <property type="entry name" value="S-AdoMet_synt_C"/>
</dbReference>
<dbReference type="GO" id="GO:0004478">
    <property type="term" value="F:methionine adenosyltransferase activity"/>
    <property type="evidence" value="ECO:0007669"/>
    <property type="project" value="InterPro"/>
</dbReference>